<dbReference type="GO" id="GO:0015937">
    <property type="term" value="P:coenzyme A biosynthetic process"/>
    <property type="evidence" value="ECO:0007669"/>
    <property type="project" value="TreeGrafter"/>
</dbReference>
<dbReference type="PANTHER" id="PTHR10695">
    <property type="entry name" value="DEPHOSPHO-COA KINASE-RELATED"/>
    <property type="match status" value="1"/>
</dbReference>
<evidence type="ECO:0000313" key="3">
    <source>
        <dbReference type="EMBL" id="KAI3437923.1"/>
    </source>
</evidence>
<dbReference type="NCBIfam" id="NF001985">
    <property type="entry name" value="PRK00777.1"/>
    <property type="match status" value="1"/>
</dbReference>
<dbReference type="OrthoDB" id="27911at2759"/>
<comment type="caution">
    <text evidence="3">The sequence shown here is derived from an EMBL/GenBank/DDBJ whole genome shotgun (WGS) entry which is preliminary data.</text>
</comment>
<dbReference type="AlphaFoldDB" id="A0A9D4TY25"/>
<evidence type="ECO:0000313" key="4">
    <source>
        <dbReference type="Proteomes" id="UP001055712"/>
    </source>
</evidence>
<feature type="region of interest" description="Disordered" evidence="1">
    <location>
        <begin position="138"/>
        <end position="174"/>
    </location>
</feature>
<dbReference type="InterPro" id="IPR004821">
    <property type="entry name" value="Cyt_trans-like"/>
</dbReference>
<reference evidence="3" key="2">
    <citation type="submission" date="2020-11" db="EMBL/GenBank/DDBJ databases">
        <authorList>
            <person name="Cecchin M."/>
            <person name="Marcolungo L."/>
            <person name="Rossato M."/>
            <person name="Girolomoni L."/>
            <person name="Cosentino E."/>
            <person name="Cuine S."/>
            <person name="Li-Beisson Y."/>
            <person name="Delledonne M."/>
            <person name="Ballottari M."/>
        </authorList>
    </citation>
    <scope>NUCLEOTIDE SEQUENCE</scope>
    <source>
        <strain evidence="3">211/11P</strain>
        <tissue evidence="3">Whole cell</tissue>
    </source>
</reference>
<sequence length="344" mass="36309">MTQGSVLVPLQLGRAEQEAALLDYSLAITHSAVYLHCSGPAAEEPPTLATLDYVTHCLEPAAHGKPRANVYPLLPFLGWAVERIATQLRDVTEVVAAAEHADECHALIDRLNAVRPTVGLPSIKLTLTAGHVAANDAAAPAQQGPEGGAASGASSGPEPQSQQGGESVQAPRPQSRVIGEWPSAPALQFKKVAVGGTFDRLHAGHRLLLAATAVVATEQIFVGITADKLLASKKNRELLESYEERQAAAVAYMELVNPRASVMAGPLTDPSEPPLCAFDPEFDAIVVSEETVPGAHTINQVREKQGFPPLTIVVVGLIYSRHSQAKLSSTDLREADAAGTYHTT</sequence>
<gene>
    <name evidence="3" type="ORF">D9Q98_000368</name>
</gene>
<dbReference type="SUPFAM" id="SSF52374">
    <property type="entry name" value="Nucleotidylyl transferase"/>
    <property type="match status" value="1"/>
</dbReference>
<reference evidence="3" key="1">
    <citation type="journal article" date="2019" name="Plant J.">
        <title>Chlorella vulgaris genome assembly and annotation reveals the molecular basis for metabolic acclimation to high light conditions.</title>
        <authorList>
            <person name="Cecchin M."/>
            <person name="Marcolungo L."/>
            <person name="Rossato M."/>
            <person name="Girolomoni L."/>
            <person name="Cosentino E."/>
            <person name="Cuine S."/>
            <person name="Li-Beisson Y."/>
            <person name="Delledonne M."/>
            <person name="Ballottari M."/>
        </authorList>
    </citation>
    <scope>NUCLEOTIDE SEQUENCE</scope>
    <source>
        <strain evidence="3">211/11P</strain>
    </source>
</reference>
<dbReference type="Pfam" id="PF01467">
    <property type="entry name" value="CTP_transf_like"/>
    <property type="match status" value="1"/>
</dbReference>
<proteinExistence type="predicted"/>
<keyword evidence="4" id="KW-1185">Reference proteome</keyword>
<dbReference type="PANTHER" id="PTHR10695:SF46">
    <property type="entry name" value="BIFUNCTIONAL COENZYME A SYNTHASE-RELATED"/>
    <property type="match status" value="1"/>
</dbReference>
<evidence type="ECO:0000256" key="1">
    <source>
        <dbReference type="SAM" id="MobiDB-lite"/>
    </source>
</evidence>
<accession>A0A9D4TY25</accession>
<dbReference type="Proteomes" id="UP001055712">
    <property type="component" value="Unassembled WGS sequence"/>
</dbReference>
<protein>
    <recommendedName>
        <fullName evidence="2">Cytidyltransferase-like domain-containing protein</fullName>
    </recommendedName>
</protein>
<dbReference type="InterPro" id="IPR014729">
    <property type="entry name" value="Rossmann-like_a/b/a_fold"/>
</dbReference>
<dbReference type="EMBL" id="SIDB01000001">
    <property type="protein sequence ID" value="KAI3437923.1"/>
    <property type="molecule type" value="Genomic_DNA"/>
</dbReference>
<organism evidence="3 4">
    <name type="scientific">Chlorella vulgaris</name>
    <name type="common">Green alga</name>
    <dbReference type="NCBI Taxonomy" id="3077"/>
    <lineage>
        <taxon>Eukaryota</taxon>
        <taxon>Viridiplantae</taxon>
        <taxon>Chlorophyta</taxon>
        <taxon>core chlorophytes</taxon>
        <taxon>Trebouxiophyceae</taxon>
        <taxon>Chlorellales</taxon>
        <taxon>Chlorellaceae</taxon>
        <taxon>Chlorella clade</taxon>
        <taxon>Chlorella</taxon>
    </lineage>
</organism>
<evidence type="ECO:0000259" key="2">
    <source>
        <dbReference type="Pfam" id="PF01467"/>
    </source>
</evidence>
<dbReference type="GO" id="GO:0004140">
    <property type="term" value="F:dephospho-CoA kinase activity"/>
    <property type="evidence" value="ECO:0007669"/>
    <property type="project" value="TreeGrafter"/>
</dbReference>
<feature type="compositionally biased region" description="Low complexity" evidence="1">
    <location>
        <begin position="151"/>
        <end position="167"/>
    </location>
</feature>
<feature type="domain" description="Cytidyltransferase-like" evidence="2">
    <location>
        <begin position="194"/>
        <end position="334"/>
    </location>
</feature>
<name>A0A9D4TY25_CHLVU</name>
<dbReference type="Gene3D" id="3.40.50.620">
    <property type="entry name" value="HUPs"/>
    <property type="match status" value="1"/>
</dbReference>